<comment type="caution">
    <text evidence="1">The sequence shown here is derived from an EMBL/GenBank/DDBJ whole genome shotgun (WGS) entry which is preliminary data.</text>
</comment>
<proteinExistence type="predicted"/>
<organism evidence="1">
    <name type="scientific">human gut metagenome</name>
    <dbReference type="NCBI Taxonomy" id="408170"/>
    <lineage>
        <taxon>unclassified sequences</taxon>
        <taxon>metagenomes</taxon>
        <taxon>organismal metagenomes</taxon>
    </lineage>
</organism>
<dbReference type="AlphaFoldDB" id="K1T6P5"/>
<sequence>TEETARYHALSDQIKAAEKRMAEIAVLRTHIVNYAKTRDTYVAYRKAGYSKKFRQEHEEEILLHQAAKEAFNELNVKKLPTIKELQTEYAKLLADKKTAYAEYRQARAAMRELLTVKNNVDRVLAMEQTEPQQKEKDHGQR</sequence>
<protein>
    <submittedName>
        <fullName evidence="1">Relaxase/mobilization nuclease domain protein</fullName>
    </submittedName>
</protein>
<name>K1T6P5_9ZZZZ</name>
<evidence type="ECO:0000313" key="1">
    <source>
        <dbReference type="EMBL" id="EKC65278.1"/>
    </source>
</evidence>
<accession>K1T6P5</accession>
<feature type="non-terminal residue" evidence="1">
    <location>
        <position position="1"/>
    </location>
</feature>
<reference evidence="1" key="1">
    <citation type="journal article" date="2013" name="Environ. Microbiol.">
        <title>Microbiota from the distal guts of lean and obese adolescents exhibit partial functional redundancy besides clear differences in community structure.</title>
        <authorList>
            <person name="Ferrer M."/>
            <person name="Ruiz A."/>
            <person name="Lanza F."/>
            <person name="Haange S.B."/>
            <person name="Oberbach A."/>
            <person name="Till H."/>
            <person name="Bargiela R."/>
            <person name="Campoy C."/>
            <person name="Segura M.T."/>
            <person name="Richter M."/>
            <person name="von Bergen M."/>
            <person name="Seifert J."/>
            <person name="Suarez A."/>
        </authorList>
    </citation>
    <scope>NUCLEOTIDE SEQUENCE</scope>
</reference>
<dbReference type="EMBL" id="AJWY01007000">
    <property type="protein sequence ID" value="EKC65278.1"/>
    <property type="molecule type" value="Genomic_DNA"/>
</dbReference>
<gene>
    <name evidence="1" type="ORF">LEA_10407</name>
</gene>